<accession>A0A8H5IWG9</accession>
<keyword evidence="4" id="KW-1185">Reference proteome</keyword>
<comment type="caution">
    <text evidence="3">The sequence shown here is derived from an EMBL/GenBank/DDBJ whole genome shotgun (WGS) entry which is preliminary data.</text>
</comment>
<evidence type="ECO:0000256" key="1">
    <source>
        <dbReference type="SAM" id="Coils"/>
    </source>
</evidence>
<sequence>MEACVPNHGSPELADQQRSDIENQSKQGYPPDERMDIDDCQEQQRQVLPEGALEAELAHLKTQLQEKTQKLEELQQKCEMMSQEAIKNSQKLKESQDKCDIISQDVIKKDQDVTKFRKLWKKAAMEHDKFRASGQGFYQITDEYLVELINHLRLNIRDLSIQYFDGIAFKGDRYLYFELDYLNHLNNITLERKGYMRYLESSTRSHEVVQAFLWRVIVHEIFEKFEWLGEYTSGDFRHLRHELKPPPLVNPQGGLPLLNHEAERKFHSWSSTTISMLLASIDVEKANNYMKHRTDHHVKRITNTVRDLLGKDKERSFKDQLSAIIAEAFALDKEISRQVARVIWRFNVSQQEENADYPDAASSKLGLVMAPAVFKRGRSTGDGFDQETKLLDGVVGSK</sequence>
<dbReference type="AlphaFoldDB" id="A0A8H5IWG9"/>
<keyword evidence="1" id="KW-0175">Coiled coil</keyword>
<name>A0A8H5IWG9_9HYPO</name>
<feature type="coiled-coil region" evidence="1">
    <location>
        <begin position="50"/>
        <end position="91"/>
    </location>
</feature>
<proteinExistence type="predicted"/>
<dbReference type="EMBL" id="JAAOAO010000393">
    <property type="protein sequence ID" value="KAF5543986.1"/>
    <property type="molecule type" value="Genomic_DNA"/>
</dbReference>
<organism evidence="3 4">
    <name type="scientific">Fusarium napiforme</name>
    <dbReference type="NCBI Taxonomy" id="42672"/>
    <lineage>
        <taxon>Eukaryota</taxon>
        <taxon>Fungi</taxon>
        <taxon>Dikarya</taxon>
        <taxon>Ascomycota</taxon>
        <taxon>Pezizomycotina</taxon>
        <taxon>Sordariomycetes</taxon>
        <taxon>Hypocreomycetidae</taxon>
        <taxon>Hypocreales</taxon>
        <taxon>Nectriaceae</taxon>
        <taxon>Fusarium</taxon>
        <taxon>Fusarium fujikuroi species complex</taxon>
    </lineage>
</organism>
<evidence type="ECO:0000313" key="3">
    <source>
        <dbReference type="EMBL" id="KAF5543986.1"/>
    </source>
</evidence>
<evidence type="ECO:0000313" key="4">
    <source>
        <dbReference type="Proteomes" id="UP000574317"/>
    </source>
</evidence>
<reference evidence="3 4" key="1">
    <citation type="submission" date="2020-05" db="EMBL/GenBank/DDBJ databases">
        <title>Identification and distribution of gene clusters putatively required for synthesis of sphingolipid metabolism inhibitors in phylogenetically diverse species of the filamentous fungus Fusarium.</title>
        <authorList>
            <person name="Kim H.-S."/>
            <person name="Busman M."/>
            <person name="Brown D.W."/>
            <person name="Divon H."/>
            <person name="Uhlig S."/>
            <person name="Proctor R.H."/>
        </authorList>
    </citation>
    <scope>NUCLEOTIDE SEQUENCE [LARGE SCALE GENOMIC DNA]</scope>
    <source>
        <strain evidence="3 4">NRRL 25196</strain>
    </source>
</reference>
<protein>
    <submittedName>
        <fullName evidence="3">Uncharacterized protein</fullName>
    </submittedName>
</protein>
<feature type="region of interest" description="Disordered" evidence="2">
    <location>
        <begin position="1"/>
        <end position="35"/>
    </location>
</feature>
<dbReference type="Proteomes" id="UP000574317">
    <property type="component" value="Unassembled WGS sequence"/>
</dbReference>
<gene>
    <name evidence="3" type="ORF">FNAPI_9513</name>
</gene>
<evidence type="ECO:0000256" key="2">
    <source>
        <dbReference type="SAM" id="MobiDB-lite"/>
    </source>
</evidence>